<keyword evidence="1" id="KW-1133">Transmembrane helix</keyword>
<keyword evidence="4" id="KW-1185">Reference proteome</keyword>
<reference evidence="3 4" key="1">
    <citation type="submission" date="2015-08" db="EMBL/GenBank/DDBJ databases">
        <title>Investigation of the bacterial diversity of lava forest soil.</title>
        <authorList>
            <person name="Lee J.S."/>
        </authorList>
    </citation>
    <scope>NUCLEOTIDE SEQUENCE [LARGE SCALE GENOMIC DNA]</scope>
    <source>
        <strain evidence="3 4">GJW-30</strain>
    </source>
</reference>
<dbReference type="PANTHER" id="PTHR22911">
    <property type="entry name" value="ACYL-MALONYL CONDENSING ENZYME-RELATED"/>
    <property type="match status" value="1"/>
</dbReference>
<dbReference type="InterPro" id="IPR037185">
    <property type="entry name" value="EmrE-like"/>
</dbReference>
<feature type="transmembrane region" description="Helical" evidence="1">
    <location>
        <begin position="72"/>
        <end position="93"/>
    </location>
</feature>
<gene>
    <name evidence="3" type="ORF">GJW-30_1_03719</name>
</gene>
<feature type="domain" description="EamA" evidence="2">
    <location>
        <begin position="9"/>
        <end position="141"/>
    </location>
</feature>
<dbReference type="PANTHER" id="PTHR22911:SF135">
    <property type="entry name" value="BLR4310 PROTEIN"/>
    <property type="match status" value="1"/>
</dbReference>
<evidence type="ECO:0000256" key="1">
    <source>
        <dbReference type="SAM" id="Phobius"/>
    </source>
</evidence>
<evidence type="ECO:0000313" key="3">
    <source>
        <dbReference type="EMBL" id="BAT61162.1"/>
    </source>
</evidence>
<dbReference type="KEGG" id="vgo:GJW-30_1_03719"/>
<name>A0A0S3PYY7_9BRAD</name>
<feature type="transmembrane region" description="Helical" evidence="1">
    <location>
        <begin position="41"/>
        <end position="60"/>
    </location>
</feature>
<dbReference type="AlphaFoldDB" id="A0A0S3PYY7"/>
<feature type="transmembrane region" description="Helical" evidence="1">
    <location>
        <begin position="238"/>
        <end position="258"/>
    </location>
</feature>
<sequence length="320" mass="34422">MSSAAANRRGIIAVVTATAGFSCNDAIVKIVARDLPLGETIFVRGIMTSLLALAFVFVLRETAKLHHGFNRLVLLRSCFEAASAILFTSALLRMRMAELSTIVLISPLIITALSVIFFSESVGWRRWSAIIVGFIGTLFVVKPTPASFDAWAMLGVLVAFSSASRDLLTRQLDSAIPSIVVSFTTAVIVMCAGALLGLWEVWRWPTPREVSLIAGAAMLLAAANYLIVIAFRGAEISVVAPFRYVILIWAGLVGFFVFGEIPDRWSFVGAALIAGSGIYSLHREQVRAREAARRAAEPVPPVPSAIGATIAPKTVIHPKN</sequence>
<keyword evidence="1" id="KW-0472">Membrane</keyword>
<dbReference type="Pfam" id="PF00892">
    <property type="entry name" value="EamA"/>
    <property type="match status" value="1"/>
</dbReference>
<proteinExistence type="predicted"/>
<feature type="transmembrane region" description="Helical" evidence="1">
    <location>
        <begin position="211"/>
        <end position="231"/>
    </location>
</feature>
<protein>
    <submittedName>
        <fullName evidence="3">EamA-like transporter family protein</fullName>
    </submittedName>
</protein>
<dbReference type="EMBL" id="AP014946">
    <property type="protein sequence ID" value="BAT61162.1"/>
    <property type="molecule type" value="Genomic_DNA"/>
</dbReference>
<dbReference type="RefSeq" id="WP_157746787.1">
    <property type="nucleotide sequence ID" value="NZ_AP014946.1"/>
</dbReference>
<dbReference type="SUPFAM" id="SSF103481">
    <property type="entry name" value="Multidrug resistance efflux transporter EmrE"/>
    <property type="match status" value="2"/>
</dbReference>
<dbReference type="Proteomes" id="UP000236884">
    <property type="component" value="Chromosome"/>
</dbReference>
<dbReference type="GO" id="GO:0016020">
    <property type="term" value="C:membrane"/>
    <property type="evidence" value="ECO:0007669"/>
    <property type="project" value="InterPro"/>
</dbReference>
<dbReference type="InterPro" id="IPR000620">
    <property type="entry name" value="EamA_dom"/>
</dbReference>
<evidence type="ECO:0000313" key="4">
    <source>
        <dbReference type="Proteomes" id="UP000236884"/>
    </source>
</evidence>
<feature type="transmembrane region" description="Helical" evidence="1">
    <location>
        <begin position="175"/>
        <end position="199"/>
    </location>
</feature>
<accession>A0A0S3PYY7</accession>
<keyword evidence="1" id="KW-0812">Transmembrane</keyword>
<feature type="transmembrane region" description="Helical" evidence="1">
    <location>
        <begin position="127"/>
        <end position="144"/>
    </location>
</feature>
<evidence type="ECO:0000259" key="2">
    <source>
        <dbReference type="Pfam" id="PF00892"/>
    </source>
</evidence>
<organism evidence="3 4">
    <name type="scientific">Variibacter gotjawalensis</name>
    <dbReference type="NCBI Taxonomy" id="1333996"/>
    <lineage>
        <taxon>Bacteria</taxon>
        <taxon>Pseudomonadati</taxon>
        <taxon>Pseudomonadota</taxon>
        <taxon>Alphaproteobacteria</taxon>
        <taxon>Hyphomicrobiales</taxon>
        <taxon>Nitrobacteraceae</taxon>
        <taxon>Variibacter</taxon>
    </lineage>
</organism>
<feature type="transmembrane region" description="Helical" evidence="1">
    <location>
        <begin position="99"/>
        <end position="118"/>
    </location>
</feature>